<evidence type="ECO:0000313" key="9">
    <source>
        <dbReference type="Proteomes" id="UP000229498"/>
    </source>
</evidence>
<dbReference type="SMART" id="SM00382">
    <property type="entry name" value="AAA"/>
    <property type="match status" value="1"/>
</dbReference>
<dbReference type="PANTHER" id="PTHR43875">
    <property type="entry name" value="MALTODEXTRIN IMPORT ATP-BINDING PROTEIN MSMX"/>
    <property type="match status" value="1"/>
</dbReference>
<evidence type="ECO:0000256" key="3">
    <source>
        <dbReference type="ARBA" id="ARBA00022475"/>
    </source>
</evidence>
<comment type="similarity">
    <text evidence="1">Belongs to the ABC transporter superfamily.</text>
</comment>
<dbReference type="InterPro" id="IPR047641">
    <property type="entry name" value="ABC_transpr_MalK/UgpC-like"/>
</dbReference>
<evidence type="ECO:0000256" key="6">
    <source>
        <dbReference type="ARBA" id="ARBA00023136"/>
    </source>
</evidence>
<accession>A0A2M9FVH5</accession>
<dbReference type="OrthoDB" id="394852at2"/>
<dbReference type="GO" id="GO:0015408">
    <property type="term" value="F:ABC-type ferric iron transporter activity"/>
    <property type="evidence" value="ECO:0007669"/>
    <property type="project" value="InterPro"/>
</dbReference>
<dbReference type="Proteomes" id="UP000229498">
    <property type="component" value="Unassembled WGS sequence"/>
</dbReference>
<sequence length="360" mass="39710">MALELKSVGKRVEGVTHIHPTDLTLEPGSFNVLLGTTLAGKTTLMQLMAGLERPTEGEIHFDGRDVTGVSVQKRNVSMVYQQFINYPNFSVYDNIASPLKLARMAKAEIDRRVHEMAELMRLTPFLKRRPSELSGGQQQRTAMARALVKDANLVLLDEPLANLDFKLREELRDELPKLFADRNCIAVYATTEPMEALLFGGNTATLHEGRVTQFGPTMEIYKWPIDLVSAQVFSEPPMNEAPVQKAGRRFSLGDLAWDADPALDDMPDGEYRLGIRPHRVTIEPRGDQPVAVTGAVKIAELSGSESTVHFVLQGNDWVSLSHGVHDFEIGAPATFHVDMSRAMYFDADGHMAGAAGDRAG</sequence>
<protein>
    <submittedName>
        <fullName evidence="8">ABC transporter ATP-binding protein</fullName>
    </submittedName>
</protein>
<dbReference type="InterPro" id="IPR013611">
    <property type="entry name" value="Transp-assoc_OB_typ2"/>
</dbReference>
<keyword evidence="3" id="KW-1003">Cell membrane</keyword>
<dbReference type="InterPro" id="IPR003439">
    <property type="entry name" value="ABC_transporter-like_ATP-bd"/>
</dbReference>
<evidence type="ECO:0000256" key="4">
    <source>
        <dbReference type="ARBA" id="ARBA00022741"/>
    </source>
</evidence>
<evidence type="ECO:0000256" key="5">
    <source>
        <dbReference type="ARBA" id="ARBA00022840"/>
    </source>
</evidence>
<gene>
    <name evidence="8" type="ORF">CVT23_21405</name>
</gene>
<dbReference type="Pfam" id="PF00005">
    <property type="entry name" value="ABC_tran"/>
    <property type="match status" value="1"/>
</dbReference>
<name>A0A2M9FVH5_9PROT</name>
<evidence type="ECO:0000256" key="2">
    <source>
        <dbReference type="ARBA" id="ARBA00022448"/>
    </source>
</evidence>
<dbReference type="InterPro" id="IPR015853">
    <property type="entry name" value="ABC_transpr_FbpC"/>
</dbReference>
<dbReference type="CDD" id="cd03259">
    <property type="entry name" value="ABC_Carb_Solutes_like"/>
    <property type="match status" value="1"/>
</dbReference>
<dbReference type="AlphaFoldDB" id="A0A2M9FVH5"/>
<dbReference type="GO" id="GO:0055052">
    <property type="term" value="C:ATP-binding cassette (ABC) transporter complex, substrate-binding subunit-containing"/>
    <property type="evidence" value="ECO:0007669"/>
    <property type="project" value="TreeGrafter"/>
</dbReference>
<dbReference type="InterPro" id="IPR003593">
    <property type="entry name" value="AAA+_ATPase"/>
</dbReference>
<comment type="caution">
    <text evidence="8">The sequence shown here is derived from an EMBL/GenBank/DDBJ whole genome shotgun (WGS) entry which is preliminary data.</text>
</comment>
<dbReference type="InterPro" id="IPR008995">
    <property type="entry name" value="Mo/tungstate-bd_C_term_dom"/>
</dbReference>
<keyword evidence="4" id="KW-0547">Nucleotide-binding</keyword>
<dbReference type="GO" id="GO:0016887">
    <property type="term" value="F:ATP hydrolysis activity"/>
    <property type="evidence" value="ECO:0007669"/>
    <property type="project" value="InterPro"/>
</dbReference>
<dbReference type="EMBL" id="PHIG01000063">
    <property type="protein sequence ID" value="PJK27480.1"/>
    <property type="molecule type" value="Genomic_DNA"/>
</dbReference>
<evidence type="ECO:0000256" key="1">
    <source>
        <dbReference type="ARBA" id="ARBA00005417"/>
    </source>
</evidence>
<dbReference type="GO" id="GO:0005524">
    <property type="term" value="F:ATP binding"/>
    <property type="evidence" value="ECO:0007669"/>
    <property type="project" value="UniProtKB-KW"/>
</dbReference>
<keyword evidence="5 8" id="KW-0067">ATP-binding</keyword>
<organism evidence="8 9">
    <name type="scientific">Minwuia thermotolerans</name>
    <dbReference type="NCBI Taxonomy" id="2056226"/>
    <lineage>
        <taxon>Bacteria</taxon>
        <taxon>Pseudomonadati</taxon>
        <taxon>Pseudomonadota</taxon>
        <taxon>Alphaproteobacteria</taxon>
        <taxon>Minwuiales</taxon>
        <taxon>Minwuiaceae</taxon>
        <taxon>Minwuia</taxon>
    </lineage>
</organism>
<feature type="domain" description="ABC transporter" evidence="7">
    <location>
        <begin position="3"/>
        <end position="233"/>
    </location>
</feature>
<evidence type="ECO:0000313" key="8">
    <source>
        <dbReference type="EMBL" id="PJK27480.1"/>
    </source>
</evidence>
<dbReference type="PROSITE" id="PS50893">
    <property type="entry name" value="ABC_TRANSPORTER_2"/>
    <property type="match status" value="1"/>
</dbReference>
<keyword evidence="6" id="KW-0472">Membrane</keyword>
<reference evidence="8 9" key="1">
    <citation type="submission" date="2017-11" db="EMBL/GenBank/DDBJ databases">
        <title>Draft genome sequence of Rhizobiales bacterium SY3-13.</title>
        <authorList>
            <person name="Sun C."/>
        </authorList>
    </citation>
    <scope>NUCLEOTIDE SEQUENCE [LARGE SCALE GENOMIC DNA]</scope>
    <source>
        <strain evidence="8 9">SY3-13</strain>
    </source>
</reference>
<dbReference type="Pfam" id="PF08402">
    <property type="entry name" value="TOBE_2"/>
    <property type="match status" value="1"/>
</dbReference>
<dbReference type="Gene3D" id="3.40.50.300">
    <property type="entry name" value="P-loop containing nucleotide triphosphate hydrolases"/>
    <property type="match status" value="1"/>
</dbReference>
<evidence type="ECO:0000259" key="7">
    <source>
        <dbReference type="PROSITE" id="PS50893"/>
    </source>
</evidence>
<keyword evidence="9" id="KW-1185">Reference proteome</keyword>
<dbReference type="RefSeq" id="WP_109795193.1">
    <property type="nucleotide sequence ID" value="NZ_PHIG01000063.1"/>
</dbReference>
<keyword evidence="2" id="KW-0813">Transport</keyword>
<dbReference type="PANTHER" id="PTHR43875:SF14">
    <property type="entry name" value="ABC TRANSPORTER ATP-BINDING PROTEIN"/>
    <property type="match status" value="1"/>
</dbReference>
<dbReference type="InterPro" id="IPR027417">
    <property type="entry name" value="P-loop_NTPase"/>
</dbReference>
<proteinExistence type="inferred from homology"/>
<dbReference type="SUPFAM" id="SSF52540">
    <property type="entry name" value="P-loop containing nucleoside triphosphate hydrolases"/>
    <property type="match status" value="1"/>
</dbReference>
<dbReference type="SUPFAM" id="SSF50331">
    <property type="entry name" value="MOP-like"/>
    <property type="match status" value="1"/>
</dbReference>